<evidence type="ECO:0000256" key="5">
    <source>
        <dbReference type="ARBA" id="ARBA00022989"/>
    </source>
</evidence>
<dbReference type="InterPro" id="IPR004326">
    <property type="entry name" value="Mlo"/>
</dbReference>
<feature type="compositionally biased region" description="Polar residues" evidence="9">
    <location>
        <begin position="489"/>
        <end position="507"/>
    </location>
</feature>
<evidence type="ECO:0000256" key="6">
    <source>
        <dbReference type="ARBA" id="ARBA00023136"/>
    </source>
</evidence>
<organism evidence="11 12">
    <name type="scientific">Cicer arietinum</name>
    <name type="common">Chickpea</name>
    <name type="synonym">Garbanzo</name>
    <dbReference type="NCBI Taxonomy" id="3827"/>
    <lineage>
        <taxon>Eukaryota</taxon>
        <taxon>Viridiplantae</taxon>
        <taxon>Streptophyta</taxon>
        <taxon>Embryophyta</taxon>
        <taxon>Tracheophyta</taxon>
        <taxon>Spermatophyta</taxon>
        <taxon>Magnoliopsida</taxon>
        <taxon>eudicotyledons</taxon>
        <taxon>Gunneridae</taxon>
        <taxon>Pentapetalae</taxon>
        <taxon>rosids</taxon>
        <taxon>fabids</taxon>
        <taxon>Fabales</taxon>
        <taxon>Fabaceae</taxon>
        <taxon>Papilionoideae</taxon>
        <taxon>50 kb inversion clade</taxon>
        <taxon>NPAAA clade</taxon>
        <taxon>Hologalegina</taxon>
        <taxon>IRL clade</taxon>
        <taxon>Cicereae</taxon>
        <taxon>Cicer</taxon>
    </lineage>
</organism>
<dbReference type="GO" id="GO:0006952">
    <property type="term" value="P:defense response"/>
    <property type="evidence" value="ECO:0007669"/>
    <property type="project" value="UniProtKB-KW"/>
</dbReference>
<reference evidence="11" key="1">
    <citation type="journal article" date="2013" name="Nat. Biotechnol.">
        <title>Draft genome sequence of chickpea (Cicer arietinum) provides a resource for trait improvement.</title>
        <authorList>
            <person name="Varshney R.K."/>
            <person name="Song C."/>
            <person name="Saxena R.K."/>
            <person name="Azam S."/>
            <person name="Yu S."/>
            <person name="Sharpe A.G."/>
            <person name="Cannon S."/>
            <person name="Baek J."/>
            <person name="Rosen B.D."/>
            <person name="Tar'an B."/>
            <person name="Millan T."/>
            <person name="Zhang X."/>
            <person name="Ramsay L.D."/>
            <person name="Iwata A."/>
            <person name="Wang Y."/>
            <person name="Nelson W."/>
            <person name="Farmer A.D."/>
            <person name="Gaur P.M."/>
            <person name="Soderlund C."/>
            <person name="Penmetsa R.V."/>
            <person name="Xu C."/>
            <person name="Bharti A.K."/>
            <person name="He W."/>
            <person name="Winter P."/>
            <person name="Zhao S."/>
            <person name="Hane J.K."/>
            <person name="Carrasquilla-Garcia N."/>
            <person name="Condie J.A."/>
            <person name="Upadhyaya H.D."/>
            <person name="Luo M.C."/>
            <person name="Thudi M."/>
            <person name="Gowda C.L."/>
            <person name="Singh N.P."/>
            <person name="Lichtenzveig J."/>
            <person name="Gali K.K."/>
            <person name="Rubio J."/>
            <person name="Nadarajan N."/>
            <person name="Dolezel J."/>
            <person name="Bansal K.C."/>
            <person name="Xu X."/>
            <person name="Edwards D."/>
            <person name="Zhang G."/>
            <person name="Kahl G."/>
            <person name="Gil J."/>
            <person name="Singh K.B."/>
            <person name="Datta S.K."/>
            <person name="Jackson S.A."/>
            <person name="Wang J."/>
            <person name="Cook D.R."/>
        </authorList>
    </citation>
    <scope>NUCLEOTIDE SEQUENCE [LARGE SCALE GENOMIC DNA]</scope>
    <source>
        <strain evidence="11">cv. CDC Frontier</strain>
    </source>
</reference>
<dbReference type="GeneID" id="101490933"/>
<evidence type="ECO:0000256" key="4">
    <source>
        <dbReference type="ARBA" id="ARBA00022821"/>
    </source>
</evidence>
<feature type="transmembrane region" description="Helical" evidence="10">
    <location>
        <begin position="363"/>
        <end position="386"/>
    </location>
</feature>
<evidence type="ECO:0000256" key="2">
    <source>
        <dbReference type="ARBA" id="ARBA00006574"/>
    </source>
</evidence>
<feature type="transmembrane region" description="Helical" evidence="10">
    <location>
        <begin position="18"/>
        <end position="38"/>
    </location>
</feature>
<dbReference type="PaxDb" id="3827-XP_004500713.1"/>
<feature type="transmembrane region" description="Helical" evidence="10">
    <location>
        <begin position="307"/>
        <end position="325"/>
    </location>
</feature>
<feature type="region of interest" description="Disordered" evidence="9">
    <location>
        <begin position="486"/>
        <end position="533"/>
    </location>
</feature>
<evidence type="ECO:0000256" key="3">
    <source>
        <dbReference type="ARBA" id="ARBA00022692"/>
    </source>
</evidence>
<dbReference type="AlphaFoldDB" id="A0A1S2Y9B3"/>
<feature type="compositionally biased region" description="Polar residues" evidence="9">
    <location>
        <begin position="519"/>
        <end position="533"/>
    </location>
</feature>
<comment type="function">
    <text evidence="8">May be involved in modulation of pathogen defense and leaf cell death.</text>
</comment>
<feature type="transmembrane region" description="Helical" evidence="10">
    <location>
        <begin position="282"/>
        <end position="301"/>
    </location>
</feature>
<dbReference type="Pfam" id="PF03094">
    <property type="entry name" value="Mlo"/>
    <property type="match status" value="1"/>
</dbReference>
<keyword evidence="4 8" id="KW-0611">Plant defense</keyword>
<keyword evidence="3 8" id="KW-0812">Transmembrane</keyword>
<dbReference type="OrthoDB" id="1388414at2759"/>
<dbReference type="PANTHER" id="PTHR31942:SF52">
    <property type="entry name" value="MLO-LIKE PROTEIN 1"/>
    <property type="match status" value="1"/>
</dbReference>
<evidence type="ECO:0000256" key="10">
    <source>
        <dbReference type="SAM" id="Phobius"/>
    </source>
</evidence>
<dbReference type="GO" id="GO:0005516">
    <property type="term" value="F:calmodulin binding"/>
    <property type="evidence" value="ECO:0007669"/>
    <property type="project" value="UniProtKB-KW"/>
</dbReference>
<dbReference type="STRING" id="3827.A0A1S2Y9B3"/>
<evidence type="ECO:0000313" key="11">
    <source>
        <dbReference type="Proteomes" id="UP000087171"/>
    </source>
</evidence>
<evidence type="ECO:0000313" key="12">
    <source>
        <dbReference type="RefSeq" id="XP_004500713.1"/>
    </source>
</evidence>
<keyword evidence="8" id="KW-0112">Calmodulin-binding</keyword>
<comment type="domain">
    <text evidence="8">The C-terminus contains a calmodulin-binding domain, which binds calmodulin in a calcium-dependent fashion.</text>
</comment>
<dbReference type="eggNOG" id="KOG0017">
    <property type="taxonomic scope" value="Eukaryota"/>
</dbReference>
<evidence type="ECO:0000256" key="8">
    <source>
        <dbReference type="RuleBase" id="RU280816"/>
    </source>
</evidence>
<keyword evidence="7 8" id="KW-0568">Pathogenesis-related protein</keyword>
<accession>A0A1S2Y9B3</accession>
<feature type="transmembrane region" description="Helical" evidence="10">
    <location>
        <begin position="406"/>
        <end position="427"/>
    </location>
</feature>
<dbReference type="PANTHER" id="PTHR31942">
    <property type="entry name" value="MLO-LIKE PROTEIN 1"/>
    <property type="match status" value="1"/>
</dbReference>
<feature type="transmembrane region" description="Helical" evidence="10">
    <location>
        <begin position="154"/>
        <end position="175"/>
    </location>
</feature>
<dbReference type="GO" id="GO:0016020">
    <property type="term" value="C:membrane"/>
    <property type="evidence" value="ECO:0007669"/>
    <property type="project" value="UniProtKB-SubCell"/>
</dbReference>
<gene>
    <name evidence="12" type="primary">LOC101490933</name>
    <name evidence="8" type="synonym">MLO</name>
</gene>
<proteinExistence type="inferred from homology"/>
<keyword evidence="5 8" id="KW-1133">Transmembrane helix</keyword>
<dbReference type="RefSeq" id="XP_004500713.1">
    <property type="nucleotide sequence ID" value="XM_004500656.3"/>
</dbReference>
<reference evidence="12" key="2">
    <citation type="submission" date="2025-08" db="UniProtKB">
        <authorList>
            <consortium name="RefSeq"/>
        </authorList>
    </citation>
    <scope>IDENTIFICATION</scope>
    <source>
        <tissue evidence="12">Etiolated seedlings</tissue>
    </source>
</reference>
<keyword evidence="6 8" id="KW-0472">Membrane</keyword>
<comment type="subcellular location">
    <subcellularLocation>
        <location evidence="1 8">Membrane</location>
        <topology evidence="1 8">Multi-pass membrane protein</topology>
    </subcellularLocation>
</comment>
<evidence type="ECO:0000256" key="7">
    <source>
        <dbReference type="ARBA" id="ARBA00023265"/>
    </source>
</evidence>
<sequence>MSGGEEEEETTLEFTPTWVVAGVCTVIVAISLVAERLLHYGGKFLKRKDQKPLYEALQKIKEELMLLGFISLLLTVSQNSLTKICVPPSVLRHMLPCTLKEKEKANQVSHYSAFSFPGLARRILANEEDEHPKTPFCARKNKVPLLSLEALHHLHIFIFVLAVVHVTFSVLTVVFGSARIRQWKHWEDSIAKQNYDTHQVLKPKLTHVGQHEFIKGRFSGFGKDSTLIGWLQSFFKQFYGSVTKSDYVTLRLGFIMTHCKTNQKFNFHKYMIRALEDDFRQVVGISWYLWLFVVIFLLLNINGWHTYFWIAFVPLILLLAVGTKLGHVITQLAHEVAEKHAAIEGDLVVQPSDEHFWFHRPRVVLFLIHFILFQNAFEIAFFFWIWVTYGFDSCIMGHIRYIVPRLVIGVFIQVLCSYSTLPLYALVTQMGTHFKRVIFNEHVQDGLVGWAQKVKKKKVVKADGQGSSHEGSSTGVQLGSVFQKRASAHETNNGQGSSHEGSSTGIQFGSAFQKRASASEDNTPPITKTDGSN</sequence>
<protein>
    <recommendedName>
        <fullName evidence="8">MLO-like protein</fullName>
    </recommendedName>
</protein>
<evidence type="ECO:0000256" key="9">
    <source>
        <dbReference type="SAM" id="MobiDB-lite"/>
    </source>
</evidence>
<dbReference type="Proteomes" id="UP000087171">
    <property type="component" value="Chromosome Ca5"/>
</dbReference>
<keyword evidence="11" id="KW-1185">Reference proteome</keyword>
<name>A0A1S2Y9B3_CICAR</name>
<dbReference type="KEGG" id="cam:101490933"/>
<comment type="similarity">
    <text evidence="2 8">Belongs to the MLO family.</text>
</comment>
<evidence type="ECO:0000256" key="1">
    <source>
        <dbReference type="ARBA" id="ARBA00004141"/>
    </source>
</evidence>